<evidence type="ECO:0000256" key="5">
    <source>
        <dbReference type="SAM" id="MobiDB-lite"/>
    </source>
</evidence>
<evidence type="ECO:0008006" key="8">
    <source>
        <dbReference type="Google" id="ProtNLM"/>
    </source>
</evidence>
<evidence type="ECO:0000256" key="1">
    <source>
        <dbReference type="ARBA" id="ARBA00003416"/>
    </source>
</evidence>
<dbReference type="PANTHER" id="PTHR30563:SF0">
    <property type="entry name" value="DNA RECOMBINATION PROTEIN RMUC"/>
    <property type="match status" value="1"/>
</dbReference>
<keyword evidence="4" id="KW-0233">DNA recombination</keyword>
<evidence type="ECO:0000256" key="4">
    <source>
        <dbReference type="ARBA" id="ARBA00023172"/>
    </source>
</evidence>
<dbReference type="EMBL" id="MTSD02000012">
    <property type="protein sequence ID" value="OOV85884.1"/>
    <property type="molecule type" value="Genomic_DNA"/>
</dbReference>
<keyword evidence="7" id="KW-1185">Reference proteome</keyword>
<dbReference type="AlphaFoldDB" id="A0A1T1H7P2"/>
<comment type="caution">
    <text evidence="6">The sequence shown here is derived from an EMBL/GenBank/DDBJ whole genome shotgun (WGS) entry which is preliminary data.</text>
</comment>
<dbReference type="Pfam" id="PF02646">
    <property type="entry name" value="RmuC"/>
    <property type="match status" value="1"/>
</dbReference>
<dbReference type="STRING" id="966.BTA35_0216270"/>
<dbReference type="InterPro" id="IPR003798">
    <property type="entry name" value="DNA_recombination_RmuC"/>
</dbReference>
<proteinExistence type="inferred from homology"/>
<evidence type="ECO:0000256" key="2">
    <source>
        <dbReference type="ARBA" id="ARBA00009840"/>
    </source>
</evidence>
<comment type="function">
    <text evidence="1">Involved in DNA recombination.</text>
</comment>
<comment type="similarity">
    <text evidence="2">Belongs to the RmuC family.</text>
</comment>
<accession>A0A1T1H7P2</accession>
<feature type="compositionally biased region" description="Basic and acidic residues" evidence="5">
    <location>
        <begin position="121"/>
        <end position="133"/>
    </location>
</feature>
<dbReference type="Proteomes" id="UP000190064">
    <property type="component" value="Unassembled WGS sequence"/>
</dbReference>
<gene>
    <name evidence="6" type="ORF">BTA35_0216270</name>
</gene>
<sequence>MLSLSNLLLPALFLICALAGALICMTIMRNRHQQQLNHELNLQADQMQQHFQAAIQQAQLQQQHVQESVDELRQRLQQSEQERSRLQQLQQSQSQQIADAQAQSRYTKELQQKLAQVEQRYQQEQERRQHVEQDSTAQQTTLDNLHEVVERSQSQLSAKDQQIHQLQQQLLTLEQQLATTRTRLEEEQKASQEKIQILNNAEQTLSQQFENLANRIFDDKSKHLNHQHQQTLTSLLTPFKDQLNQFRQQVQDSYGKEAQERAMLKQEIHSLKALNLQMSQEALNLTKALKGDKKAQGNWGELILQRVLEESGLREGHEYELQASRRNEERQLYQPDVIVHLPDNKDVIIDAKVSLNAYESFHNSDDKTERQQYLKAHVAAIRSHIKGLSAKDYRELKGVRSLDYVLMFIPVEAAFMTAFDAEPDLFREAFEQNIMIVSPTSMMVALRTIQNIWRYERLNENAQLISRRAGRMYDKLRGFAEDMQKLGNQLSSAHQTYDNALNKFSQGRGSLVGQAQQLAELDINIKKPLPQELTDMASVDLPDLNQD</sequence>
<organism evidence="6 7">
    <name type="scientific">Oceanospirillum linum</name>
    <dbReference type="NCBI Taxonomy" id="966"/>
    <lineage>
        <taxon>Bacteria</taxon>
        <taxon>Pseudomonadati</taxon>
        <taxon>Pseudomonadota</taxon>
        <taxon>Gammaproteobacteria</taxon>
        <taxon>Oceanospirillales</taxon>
        <taxon>Oceanospirillaceae</taxon>
        <taxon>Oceanospirillum</taxon>
    </lineage>
</organism>
<dbReference type="PANTHER" id="PTHR30563">
    <property type="entry name" value="DNA RECOMBINATION PROTEIN RMUC"/>
    <property type="match status" value="1"/>
</dbReference>
<dbReference type="GO" id="GO:0006310">
    <property type="term" value="P:DNA recombination"/>
    <property type="evidence" value="ECO:0007669"/>
    <property type="project" value="UniProtKB-KW"/>
</dbReference>
<reference evidence="6" key="1">
    <citation type="submission" date="2017-02" db="EMBL/GenBank/DDBJ databases">
        <title>Draft Genome Sequence of the Salt Water Bacterium Oceanospirillum linum ATCC 11336.</title>
        <authorList>
            <person name="Trachtenberg A.M."/>
            <person name="Carney J.G."/>
            <person name="Linnane J.D."/>
            <person name="Rheaume B.A."/>
            <person name="Pitts N.L."/>
            <person name="Mykles D.L."/>
            <person name="Maclea K.S."/>
        </authorList>
    </citation>
    <scope>NUCLEOTIDE SEQUENCE [LARGE SCALE GENOMIC DNA]</scope>
    <source>
        <strain evidence="6">ATCC 11336</strain>
    </source>
</reference>
<name>A0A1T1H7P2_OCELI</name>
<evidence type="ECO:0000313" key="6">
    <source>
        <dbReference type="EMBL" id="OOV85884.1"/>
    </source>
</evidence>
<evidence type="ECO:0000313" key="7">
    <source>
        <dbReference type="Proteomes" id="UP000190064"/>
    </source>
</evidence>
<keyword evidence="3" id="KW-0175">Coiled coil</keyword>
<feature type="region of interest" description="Disordered" evidence="5">
    <location>
        <begin position="121"/>
        <end position="140"/>
    </location>
</feature>
<protein>
    <recommendedName>
        <fullName evidence="8">Recombinase RmuC</fullName>
    </recommendedName>
</protein>
<evidence type="ECO:0000256" key="3">
    <source>
        <dbReference type="ARBA" id="ARBA00023054"/>
    </source>
</evidence>